<dbReference type="InParanoid" id="A0A177CXE9"/>
<protein>
    <submittedName>
        <fullName evidence="1">Uncharacterized protein</fullName>
    </submittedName>
</protein>
<dbReference type="AlphaFoldDB" id="A0A177CXE9"/>
<organism evidence="1 2">
    <name type="scientific">Paraphaeosphaeria sporulosa</name>
    <dbReference type="NCBI Taxonomy" id="1460663"/>
    <lineage>
        <taxon>Eukaryota</taxon>
        <taxon>Fungi</taxon>
        <taxon>Dikarya</taxon>
        <taxon>Ascomycota</taxon>
        <taxon>Pezizomycotina</taxon>
        <taxon>Dothideomycetes</taxon>
        <taxon>Pleosporomycetidae</taxon>
        <taxon>Pleosporales</taxon>
        <taxon>Massarineae</taxon>
        <taxon>Didymosphaeriaceae</taxon>
        <taxon>Paraphaeosphaeria</taxon>
    </lineage>
</organism>
<sequence>MRPSHHHLPPQLLRRDVPLPLHPFHLPLPRLPAFPLHLLLQLVQLLHNLLALRSVRRRDELLFDEAQLNKRPTSAFHVQLWILTASARSVRWDGVEDSIEASGGGAPAVLATDVDEGRFGAEGADGRDDMGVRTRARGGEHRLLAWCRHKVSMSQDRVAYFFGAFACARHSGIGQSE</sequence>
<gene>
    <name evidence="1" type="ORF">CC84DRAFT_44103</name>
</gene>
<proteinExistence type="predicted"/>
<accession>A0A177CXE9</accession>
<dbReference type="EMBL" id="KV441548">
    <property type="protein sequence ID" value="OAG11718.1"/>
    <property type="molecule type" value="Genomic_DNA"/>
</dbReference>
<evidence type="ECO:0000313" key="2">
    <source>
        <dbReference type="Proteomes" id="UP000077069"/>
    </source>
</evidence>
<dbReference type="Proteomes" id="UP000077069">
    <property type="component" value="Unassembled WGS sequence"/>
</dbReference>
<keyword evidence="2" id="KW-1185">Reference proteome</keyword>
<name>A0A177CXE9_9PLEO</name>
<reference evidence="1 2" key="1">
    <citation type="submission" date="2016-05" db="EMBL/GenBank/DDBJ databases">
        <title>Comparative analysis of secretome profiles of manganese(II)-oxidizing ascomycete fungi.</title>
        <authorList>
            <consortium name="DOE Joint Genome Institute"/>
            <person name="Zeiner C.A."/>
            <person name="Purvine S.O."/>
            <person name="Zink E.M."/>
            <person name="Wu S."/>
            <person name="Pasa-Tolic L."/>
            <person name="Chaput D.L."/>
            <person name="Haridas S."/>
            <person name="Grigoriev I.V."/>
            <person name="Santelli C.M."/>
            <person name="Hansel C.M."/>
        </authorList>
    </citation>
    <scope>NUCLEOTIDE SEQUENCE [LARGE SCALE GENOMIC DNA]</scope>
    <source>
        <strain evidence="1 2">AP3s5-JAC2a</strain>
    </source>
</reference>
<dbReference type="GeneID" id="28769780"/>
<evidence type="ECO:0000313" key="1">
    <source>
        <dbReference type="EMBL" id="OAG11718.1"/>
    </source>
</evidence>
<dbReference type="RefSeq" id="XP_018042083.1">
    <property type="nucleotide sequence ID" value="XM_018186294.1"/>
</dbReference>